<evidence type="ECO:0000256" key="4">
    <source>
        <dbReference type="ARBA" id="ARBA00022475"/>
    </source>
</evidence>
<reference evidence="11" key="1">
    <citation type="submission" date="2016-10" db="EMBL/GenBank/DDBJ databases">
        <title>Sequence of Gallionella enrichment culture.</title>
        <authorList>
            <person name="Poehlein A."/>
            <person name="Muehling M."/>
            <person name="Daniel R."/>
        </authorList>
    </citation>
    <scope>NUCLEOTIDE SEQUENCE</scope>
</reference>
<keyword evidence="6 9" id="KW-0812">Transmembrane</keyword>
<accession>A0A1J5SPK4</accession>
<dbReference type="AlphaFoldDB" id="A0A1J5SPK4"/>
<comment type="subcellular location">
    <subcellularLocation>
        <location evidence="1">Cell inner membrane</location>
        <topology evidence="1">Multi-pass membrane protein</topology>
    </subcellularLocation>
</comment>
<feature type="domain" description="Major facilitator superfamily (MFS) profile" evidence="10">
    <location>
        <begin position="16"/>
        <end position="503"/>
    </location>
</feature>
<dbReference type="GO" id="GO:0022857">
    <property type="term" value="F:transmembrane transporter activity"/>
    <property type="evidence" value="ECO:0007669"/>
    <property type="project" value="InterPro"/>
</dbReference>
<dbReference type="Gene3D" id="1.20.1720.10">
    <property type="entry name" value="Multidrug resistance protein D"/>
    <property type="match status" value="1"/>
</dbReference>
<feature type="transmembrane region" description="Helical" evidence="9">
    <location>
        <begin position="82"/>
        <end position="101"/>
    </location>
</feature>
<dbReference type="CDD" id="cd17503">
    <property type="entry name" value="MFS_LmrB_MDR_like"/>
    <property type="match status" value="1"/>
</dbReference>
<evidence type="ECO:0000256" key="9">
    <source>
        <dbReference type="SAM" id="Phobius"/>
    </source>
</evidence>
<feature type="transmembrane region" description="Helical" evidence="9">
    <location>
        <begin position="336"/>
        <end position="353"/>
    </location>
</feature>
<evidence type="ECO:0000313" key="11">
    <source>
        <dbReference type="EMBL" id="OIR01998.1"/>
    </source>
</evidence>
<feature type="transmembrane region" description="Helical" evidence="9">
    <location>
        <begin position="276"/>
        <end position="296"/>
    </location>
</feature>
<feature type="transmembrane region" description="Helical" evidence="9">
    <location>
        <begin position="302"/>
        <end position="324"/>
    </location>
</feature>
<dbReference type="InterPro" id="IPR004638">
    <property type="entry name" value="EmrB-like"/>
</dbReference>
<protein>
    <submittedName>
        <fullName evidence="11">Multidrug export protein EmrB</fullName>
    </submittedName>
</protein>
<keyword evidence="4" id="KW-1003">Cell membrane</keyword>
<keyword evidence="5" id="KW-0997">Cell inner membrane</keyword>
<comment type="caution">
    <text evidence="11">The sequence shown here is derived from an EMBL/GenBank/DDBJ whole genome shotgun (WGS) entry which is preliminary data.</text>
</comment>
<dbReference type="PANTHER" id="PTHR42718:SF9">
    <property type="entry name" value="MAJOR FACILITATOR SUPERFAMILY MULTIDRUG TRANSPORTER MFSC"/>
    <property type="match status" value="1"/>
</dbReference>
<dbReference type="PANTHER" id="PTHR42718">
    <property type="entry name" value="MAJOR FACILITATOR SUPERFAMILY MULTIDRUG TRANSPORTER MFSC"/>
    <property type="match status" value="1"/>
</dbReference>
<feature type="transmembrane region" description="Helical" evidence="9">
    <location>
        <begin position="373"/>
        <end position="391"/>
    </location>
</feature>
<gene>
    <name evidence="11" type="primary">emrB_12</name>
    <name evidence="11" type="ORF">GALL_158560</name>
</gene>
<dbReference type="InterPro" id="IPR020846">
    <property type="entry name" value="MFS_dom"/>
</dbReference>
<proteinExistence type="inferred from homology"/>
<dbReference type="PROSITE" id="PS50850">
    <property type="entry name" value="MFS"/>
    <property type="match status" value="1"/>
</dbReference>
<feature type="transmembrane region" description="Helical" evidence="9">
    <location>
        <begin position="107"/>
        <end position="129"/>
    </location>
</feature>
<feature type="transmembrane region" description="Helical" evidence="9">
    <location>
        <begin position="54"/>
        <end position="75"/>
    </location>
</feature>
<keyword evidence="8 9" id="KW-0472">Membrane</keyword>
<dbReference type="Gene3D" id="1.20.1250.20">
    <property type="entry name" value="MFS general substrate transporter like domains"/>
    <property type="match status" value="1"/>
</dbReference>
<feature type="transmembrane region" description="Helical" evidence="9">
    <location>
        <begin position="141"/>
        <end position="162"/>
    </location>
</feature>
<sequence length="514" mass="55137">MIPDFPPLRGGRLVLATIALSLATFMNVLDTTIANVALTNIAGDLGVSPSQGTWVITSFGVSNAIAVPLTGWLVMRTGQLRLFLASVLLFVAASFLCGLAGNLPTLLAFRALQGLVAGPMIPLSQALLLQCYPKAKAGMAIALWSMTTVVAPVMGPVLGGWLTDNVSWPWIFYINVPVGMIAAWATYATLKGRETPIRRLPIDKVGLGLLVVWVGSIQILLDKGKELDWFNSSVIVALAVVALVAFTFFLIWELTETHPIVDLSLFKGRNFTTGSIAITLGYAVFFGNLVLIPMWLQRSLGYTATWAGLVTAPVGIFAVILSPMVGRVIHRVDPRLFACTAFVVFAVCGFWRGSFSPDVTAADVAATHLLQGIAMATFFIPLTTVILSGLAPHRIPSASGLYNFMRIMAGSFAASVWSTWWEDGATLHHAYLSESITPFSPLARQFAETARTLHLSAQQVYALLDQTLQHQSFLMSANDLFWLSGGLFLALGALIWLAKPTPHGAAPADAGGAH</sequence>
<keyword evidence="3" id="KW-0813">Transport</keyword>
<dbReference type="InterPro" id="IPR011701">
    <property type="entry name" value="MFS"/>
</dbReference>
<dbReference type="SUPFAM" id="SSF103473">
    <property type="entry name" value="MFS general substrate transporter"/>
    <property type="match status" value="1"/>
</dbReference>
<name>A0A1J5SPK4_9ZZZZ</name>
<dbReference type="NCBIfam" id="TIGR00711">
    <property type="entry name" value="efflux_EmrB"/>
    <property type="match status" value="1"/>
</dbReference>
<evidence type="ECO:0000256" key="5">
    <source>
        <dbReference type="ARBA" id="ARBA00022519"/>
    </source>
</evidence>
<evidence type="ECO:0000256" key="1">
    <source>
        <dbReference type="ARBA" id="ARBA00004429"/>
    </source>
</evidence>
<dbReference type="GO" id="GO:0005886">
    <property type="term" value="C:plasma membrane"/>
    <property type="evidence" value="ECO:0007669"/>
    <property type="project" value="UniProtKB-SubCell"/>
</dbReference>
<feature type="transmembrane region" description="Helical" evidence="9">
    <location>
        <begin position="12"/>
        <end position="34"/>
    </location>
</feature>
<evidence type="ECO:0000256" key="2">
    <source>
        <dbReference type="ARBA" id="ARBA00008537"/>
    </source>
</evidence>
<evidence type="ECO:0000256" key="7">
    <source>
        <dbReference type="ARBA" id="ARBA00022989"/>
    </source>
</evidence>
<feature type="transmembrane region" description="Helical" evidence="9">
    <location>
        <begin position="202"/>
        <end position="221"/>
    </location>
</feature>
<feature type="transmembrane region" description="Helical" evidence="9">
    <location>
        <begin position="403"/>
        <end position="421"/>
    </location>
</feature>
<dbReference type="InterPro" id="IPR036259">
    <property type="entry name" value="MFS_trans_sf"/>
</dbReference>
<evidence type="ECO:0000259" key="10">
    <source>
        <dbReference type="PROSITE" id="PS50850"/>
    </source>
</evidence>
<keyword evidence="7 9" id="KW-1133">Transmembrane helix</keyword>
<organism evidence="11">
    <name type="scientific">mine drainage metagenome</name>
    <dbReference type="NCBI Taxonomy" id="410659"/>
    <lineage>
        <taxon>unclassified sequences</taxon>
        <taxon>metagenomes</taxon>
        <taxon>ecological metagenomes</taxon>
    </lineage>
</organism>
<evidence type="ECO:0000256" key="3">
    <source>
        <dbReference type="ARBA" id="ARBA00022448"/>
    </source>
</evidence>
<feature type="transmembrane region" description="Helical" evidence="9">
    <location>
        <begin position="168"/>
        <end position="190"/>
    </location>
</feature>
<feature type="transmembrane region" description="Helical" evidence="9">
    <location>
        <begin position="480"/>
        <end position="498"/>
    </location>
</feature>
<evidence type="ECO:0000256" key="6">
    <source>
        <dbReference type="ARBA" id="ARBA00022692"/>
    </source>
</evidence>
<evidence type="ECO:0000256" key="8">
    <source>
        <dbReference type="ARBA" id="ARBA00023136"/>
    </source>
</evidence>
<comment type="similarity">
    <text evidence="2">Belongs to the major facilitator superfamily. EmrB family.</text>
</comment>
<dbReference type="FunFam" id="1.20.1720.10:FF:000002">
    <property type="entry name" value="Multidrug resistance protein B"/>
    <property type="match status" value="1"/>
</dbReference>
<dbReference type="Pfam" id="PF07690">
    <property type="entry name" value="MFS_1"/>
    <property type="match status" value="1"/>
</dbReference>
<feature type="transmembrane region" description="Helical" evidence="9">
    <location>
        <begin position="233"/>
        <end position="255"/>
    </location>
</feature>
<dbReference type="EMBL" id="MLJW01000078">
    <property type="protein sequence ID" value="OIR01998.1"/>
    <property type="molecule type" value="Genomic_DNA"/>
</dbReference>